<protein>
    <submittedName>
        <fullName evidence="1">Uncharacterized protein</fullName>
    </submittedName>
</protein>
<reference evidence="1" key="1">
    <citation type="journal article" date="2021" name="Proc. Natl. Acad. Sci. U.S.A.">
        <title>A Catalog of Tens of Thousands of Viruses from Human Metagenomes Reveals Hidden Associations with Chronic Diseases.</title>
        <authorList>
            <person name="Tisza M.J."/>
            <person name="Buck C.B."/>
        </authorList>
    </citation>
    <scope>NUCLEOTIDE SEQUENCE</scope>
    <source>
        <strain evidence="1">Ct4F219</strain>
    </source>
</reference>
<dbReference type="EMBL" id="BK015532">
    <property type="protein sequence ID" value="DAE11410.1"/>
    <property type="molecule type" value="Genomic_DNA"/>
</dbReference>
<proteinExistence type="predicted"/>
<evidence type="ECO:0000313" key="1">
    <source>
        <dbReference type="EMBL" id="DAE11410.1"/>
    </source>
</evidence>
<accession>A0A8S5PX11</accession>
<organism evidence="1">
    <name type="scientific">Siphoviridae sp. ct4F219</name>
    <dbReference type="NCBI Taxonomy" id="2825329"/>
    <lineage>
        <taxon>Viruses</taxon>
        <taxon>Duplodnaviria</taxon>
        <taxon>Heunggongvirae</taxon>
        <taxon>Uroviricota</taxon>
        <taxon>Caudoviricetes</taxon>
    </lineage>
</organism>
<name>A0A8S5PX11_9CAUD</name>
<sequence length="53" mass="6165">MDKTYTERAREQVAETKAALQAVYNDLNQGQQKKLLRNSAIRAMFERYGVETE</sequence>